<feature type="transmembrane region" description="Helical" evidence="1">
    <location>
        <begin position="20"/>
        <end position="39"/>
    </location>
</feature>
<feature type="transmembrane region" description="Helical" evidence="1">
    <location>
        <begin position="134"/>
        <end position="153"/>
    </location>
</feature>
<feature type="transmembrane region" description="Helical" evidence="1">
    <location>
        <begin position="561"/>
        <end position="580"/>
    </location>
</feature>
<feature type="transmembrane region" description="Helical" evidence="1">
    <location>
        <begin position="194"/>
        <end position="224"/>
    </location>
</feature>
<evidence type="ECO:0000313" key="4">
    <source>
        <dbReference type="Proteomes" id="UP000178659"/>
    </source>
</evidence>
<keyword evidence="1" id="KW-0812">Transmembrane</keyword>
<feature type="transmembrane region" description="Helical" evidence="1">
    <location>
        <begin position="399"/>
        <end position="416"/>
    </location>
</feature>
<keyword evidence="1" id="KW-1133">Transmembrane helix</keyword>
<sequence>MDSSGERSFGQDPTEGILKFLAIAVTVVAVAVLLWPFLVNSGMIMKAHDILFQLVFTRQFSSAFLDGQFPIRYVDTYYPGTGVPQFNFYPPGFYYLYLIPKLFGLPNLAAFNFISSLLWLSSGFFMYLFSRKHFGVLGGLTSALLYVFAPYHILQYYVRASMAEFTAISLAPGIFWALNSYWEKQKGRYFFATTIIFGAFSLSHVLTTAIFGPVIVLFQIFLLLKYRSKKIFISSSVSLLFGFLISSFFVLPSIFETKYTQSQGTFTGAGSYHLHFVCPLQIFSNKWDYGPSLPGCEDQMSFQIGVVHWILLIICIGLLINFLIRKGKFEFVHWLLISSGIGLVISIFMMFDISSFVWEKLPYFGYFQFPWRYLTLIIFCTSVVGGGIFLFIKNSVQRLLTYLAIVILVIAFYSGYLHPAYYIPENIINYNNQNFLKGLEKDVGDHEIIHKSVPSGLYYKDVTKVLPKSFIVPASEVEASSGKATFYKTDLKANYKVYGINAQEDSLLRFYTNYFPGWQVYMDGQKTPFSFKNEYGFIDVSVPKGNHEVVLSFEDTPIRKAGNLISLFSFFTALFVAFFMEKKMRVKERDFTIA</sequence>
<evidence type="ECO:0000313" key="3">
    <source>
        <dbReference type="EMBL" id="OGY14168.1"/>
    </source>
</evidence>
<feature type="transmembrane region" description="Helical" evidence="1">
    <location>
        <begin position="302"/>
        <end position="324"/>
    </location>
</feature>
<dbReference type="PANTHER" id="PTHR38454:SF1">
    <property type="entry name" value="INTEGRAL MEMBRANE PROTEIN"/>
    <property type="match status" value="1"/>
</dbReference>
<dbReference type="Pfam" id="PF10131">
    <property type="entry name" value="PTPS_related"/>
    <property type="match status" value="1"/>
</dbReference>
<dbReference type="Proteomes" id="UP000178659">
    <property type="component" value="Unassembled WGS sequence"/>
</dbReference>
<name>A0A1G1VFH4_9BACT</name>
<reference evidence="3 4" key="1">
    <citation type="journal article" date="2016" name="Nat. Commun.">
        <title>Thousands of microbial genomes shed light on interconnected biogeochemical processes in an aquifer system.</title>
        <authorList>
            <person name="Anantharaman K."/>
            <person name="Brown C.T."/>
            <person name="Hug L.A."/>
            <person name="Sharon I."/>
            <person name="Castelle C.J."/>
            <person name="Probst A.J."/>
            <person name="Thomas B.C."/>
            <person name="Singh A."/>
            <person name="Wilkins M.J."/>
            <person name="Karaoz U."/>
            <person name="Brodie E.L."/>
            <person name="Williams K.H."/>
            <person name="Hubbard S.S."/>
            <person name="Banfield J.F."/>
        </authorList>
    </citation>
    <scope>NUCLEOTIDE SEQUENCE [LARGE SCALE GENOMIC DNA]</scope>
</reference>
<evidence type="ECO:0000259" key="2">
    <source>
        <dbReference type="Pfam" id="PF10131"/>
    </source>
</evidence>
<proteinExistence type="predicted"/>
<feature type="transmembrane region" description="Helical" evidence="1">
    <location>
        <begin position="108"/>
        <end position="128"/>
    </location>
</feature>
<feature type="domain" description="Membrane protein 6-pyruvoyl-tetrahydropterin synthase-related" evidence="2">
    <location>
        <begin position="86"/>
        <end position="421"/>
    </location>
</feature>
<dbReference type="PANTHER" id="PTHR38454">
    <property type="entry name" value="INTEGRAL MEMBRANE PROTEIN-RELATED"/>
    <property type="match status" value="1"/>
</dbReference>
<evidence type="ECO:0000256" key="1">
    <source>
        <dbReference type="SAM" id="Phobius"/>
    </source>
</evidence>
<dbReference type="AlphaFoldDB" id="A0A1G1VFH4"/>
<protein>
    <recommendedName>
        <fullName evidence="2">Membrane protein 6-pyruvoyl-tetrahydropterin synthase-related domain-containing protein</fullName>
    </recommendedName>
</protein>
<dbReference type="InterPro" id="IPR018776">
    <property type="entry name" value="Membrane_prot_PTPS-rel_domain"/>
</dbReference>
<feature type="transmembrane region" description="Helical" evidence="1">
    <location>
        <begin position="165"/>
        <end position="182"/>
    </location>
</feature>
<gene>
    <name evidence="3" type="ORF">A3A77_04895</name>
</gene>
<feature type="transmembrane region" description="Helical" evidence="1">
    <location>
        <begin position="331"/>
        <end position="351"/>
    </location>
</feature>
<dbReference type="InterPro" id="IPR018580">
    <property type="entry name" value="Uncharacterised_YfhO"/>
</dbReference>
<feature type="transmembrane region" description="Helical" evidence="1">
    <location>
        <begin position="231"/>
        <end position="255"/>
    </location>
</feature>
<organism evidence="3 4">
    <name type="scientific">Candidatus Blackburnbacteria bacterium RIFCSPLOWO2_01_FULL_40_20</name>
    <dbReference type="NCBI Taxonomy" id="1797519"/>
    <lineage>
        <taxon>Bacteria</taxon>
        <taxon>Candidatus Blackburniibacteriota</taxon>
    </lineage>
</organism>
<feature type="transmembrane region" description="Helical" evidence="1">
    <location>
        <begin position="371"/>
        <end position="392"/>
    </location>
</feature>
<dbReference type="EMBL" id="MHCC01000002">
    <property type="protein sequence ID" value="OGY14168.1"/>
    <property type="molecule type" value="Genomic_DNA"/>
</dbReference>
<accession>A0A1G1VFH4</accession>
<comment type="caution">
    <text evidence="3">The sequence shown here is derived from an EMBL/GenBank/DDBJ whole genome shotgun (WGS) entry which is preliminary data.</text>
</comment>
<keyword evidence="1" id="KW-0472">Membrane</keyword>